<evidence type="ECO:0000313" key="2">
    <source>
        <dbReference type="Proteomes" id="UP000800235"/>
    </source>
</evidence>
<dbReference type="GO" id="GO:0003676">
    <property type="term" value="F:nucleic acid binding"/>
    <property type="evidence" value="ECO:0007669"/>
    <property type="project" value="InterPro"/>
</dbReference>
<name>A0A9P4TYW7_9PEZI</name>
<accession>A0A9P4TYW7</accession>
<evidence type="ECO:0000313" key="1">
    <source>
        <dbReference type="EMBL" id="KAF2431839.1"/>
    </source>
</evidence>
<organism evidence="1 2">
    <name type="scientific">Tothia fuscella</name>
    <dbReference type="NCBI Taxonomy" id="1048955"/>
    <lineage>
        <taxon>Eukaryota</taxon>
        <taxon>Fungi</taxon>
        <taxon>Dikarya</taxon>
        <taxon>Ascomycota</taxon>
        <taxon>Pezizomycotina</taxon>
        <taxon>Dothideomycetes</taxon>
        <taxon>Pleosporomycetidae</taxon>
        <taxon>Venturiales</taxon>
        <taxon>Cylindrosympodiaceae</taxon>
        <taxon>Tothia</taxon>
    </lineage>
</organism>
<proteinExistence type="predicted"/>
<gene>
    <name evidence="1" type="ORF">EJ08DRAFT_732925</name>
</gene>
<keyword evidence="2" id="KW-1185">Reference proteome</keyword>
<sequence>MRPIAYMGNQYSSSIEATDSTKRPSFPPIPPIPVIPPQHRNAPITPLETRPFNGTFSPEITIPAQILTGDQAIYNINYDSQISIYYSPTAQFRTIYCATCQLTYLIGLTGPYGAECHPSHGAYCNTYGVVAKSVIIHVHGECRIVEGKQRAAVGIYFGAGSKYNVIERCEHLWNDPISCSRVQLHAILGALEAMGHRAQPDRIGQVISALGENGKHVEQMHPLRIIIVMENHGDAINGVCYKLPELILDYSKLEMHDDDGVEDKNGDVYMRIRLELEKLAQPPYRMQVVYREVDAKDNIAARKMVDMALDSAG</sequence>
<dbReference type="EMBL" id="MU007029">
    <property type="protein sequence ID" value="KAF2431839.1"/>
    <property type="molecule type" value="Genomic_DNA"/>
</dbReference>
<dbReference type="Proteomes" id="UP000800235">
    <property type="component" value="Unassembled WGS sequence"/>
</dbReference>
<comment type="caution">
    <text evidence="1">The sequence shown here is derived from an EMBL/GenBank/DDBJ whole genome shotgun (WGS) entry which is preliminary data.</text>
</comment>
<protein>
    <submittedName>
        <fullName evidence="1">Uncharacterized protein</fullName>
    </submittedName>
</protein>
<dbReference type="InterPro" id="IPR036397">
    <property type="entry name" value="RNaseH_sf"/>
</dbReference>
<dbReference type="OrthoDB" id="245563at2759"/>
<dbReference type="AlphaFoldDB" id="A0A9P4TYW7"/>
<reference evidence="1" key="1">
    <citation type="journal article" date="2020" name="Stud. Mycol.">
        <title>101 Dothideomycetes genomes: a test case for predicting lifestyles and emergence of pathogens.</title>
        <authorList>
            <person name="Haridas S."/>
            <person name="Albert R."/>
            <person name="Binder M."/>
            <person name="Bloem J."/>
            <person name="Labutti K."/>
            <person name="Salamov A."/>
            <person name="Andreopoulos B."/>
            <person name="Baker S."/>
            <person name="Barry K."/>
            <person name="Bills G."/>
            <person name="Bluhm B."/>
            <person name="Cannon C."/>
            <person name="Castanera R."/>
            <person name="Culley D."/>
            <person name="Daum C."/>
            <person name="Ezra D."/>
            <person name="Gonzalez J."/>
            <person name="Henrissat B."/>
            <person name="Kuo A."/>
            <person name="Liang C."/>
            <person name="Lipzen A."/>
            <person name="Lutzoni F."/>
            <person name="Magnuson J."/>
            <person name="Mondo S."/>
            <person name="Nolan M."/>
            <person name="Ohm R."/>
            <person name="Pangilinan J."/>
            <person name="Park H.-J."/>
            <person name="Ramirez L."/>
            <person name="Alfaro M."/>
            <person name="Sun H."/>
            <person name="Tritt A."/>
            <person name="Yoshinaga Y."/>
            <person name="Zwiers L.-H."/>
            <person name="Turgeon B."/>
            <person name="Goodwin S."/>
            <person name="Spatafora J."/>
            <person name="Crous P."/>
            <person name="Grigoriev I."/>
        </authorList>
    </citation>
    <scope>NUCLEOTIDE SEQUENCE</scope>
    <source>
        <strain evidence="1">CBS 130266</strain>
    </source>
</reference>
<dbReference type="Gene3D" id="3.30.420.10">
    <property type="entry name" value="Ribonuclease H-like superfamily/Ribonuclease H"/>
    <property type="match status" value="1"/>
</dbReference>